<proteinExistence type="predicted"/>
<feature type="region of interest" description="Disordered" evidence="1">
    <location>
        <begin position="18"/>
        <end position="51"/>
    </location>
</feature>
<name>A0ABN9XNP7_9DINO</name>
<evidence type="ECO:0000256" key="1">
    <source>
        <dbReference type="SAM" id="MobiDB-lite"/>
    </source>
</evidence>
<sequence length="226" mass="25788">MCMFVQYGEQGWWHKSSRTAKDLPTIPMPTTSPDPHSKRQKALAASKAKRKQHLEQHLHQEFDLISQELHWEETASPPAEFHIGEEAQRSAAPRQYEGRGNRHPHLLLDRDETLRDTAADAHGIRAHSVERATRATQRTYCGAESTWGPGPTIRDRLGSDKVLPDQPHRRDPEPGWWSILTSMLSKLQILRRGICMSEVNTMYGKLEELQQVGLAAECFKLIDKEV</sequence>
<gene>
    <name evidence="2" type="ORF">PCOR1329_LOCUS78456</name>
</gene>
<feature type="compositionally biased region" description="Basic and acidic residues" evidence="1">
    <location>
        <begin position="96"/>
        <end position="109"/>
    </location>
</feature>
<dbReference type="EMBL" id="CAUYUJ010020948">
    <property type="protein sequence ID" value="CAK0901533.1"/>
    <property type="molecule type" value="Genomic_DNA"/>
</dbReference>
<dbReference type="Proteomes" id="UP001189429">
    <property type="component" value="Unassembled WGS sequence"/>
</dbReference>
<feature type="region of interest" description="Disordered" evidence="1">
    <location>
        <begin position="88"/>
        <end position="109"/>
    </location>
</feature>
<accession>A0ABN9XNP7</accession>
<keyword evidence="3" id="KW-1185">Reference proteome</keyword>
<evidence type="ECO:0000313" key="2">
    <source>
        <dbReference type="EMBL" id="CAK0901533.1"/>
    </source>
</evidence>
<evidence type="ECO:0000313" key="3">
    <source>
        <dbReference type="Proteomes" id="UP001189429"/>
    </source>
</evidence>
<reference evidence="2" key="1">
    <citation type="submission" date="2023-10" db="EMBL/GenBank/DDBJ databases">
        <authorList>
            <person name="Chen Y."/>
            <person name="Shah S."/>
            <person name="Dougan E. K."/>
            <person name="Thang M."/>
            <person name="Chan C."/>
        </authorList>
    </citation>
    <scope>NUCLEOTIDE SEQUENCE [LARGE SCALE GENOMIC DNA]</scope>
</reference>
<organism evidence="2 3">
    <name type="scientific">Prorocentrum cordatum</name>
    <dbReference type="NCBI Taxonomy" id="2364126"/>
    <lineage>
        <taxon>Eukaryota</taxon>
        <taxon>Sar</taxon>
        <taxon>Alveolata</taxon>
        <taxon>Dinophyceae</taxon>
        <taxon>Prorocentrales</taxon>
        <taxon>Prorocentraceae</taxon>
        <taxon>Prorocentrum</taxon>
    </lineage>
</organism>
<protein>
    <submittedName>
        <fullName evidence="2">Uncharacterized protein</fullName>
    </submittedName>
</protein>
<comment type="caution">
    <text evidence="2">The sequence shown here is derived from an EMBL/GenBank/DDBJ whole genome shotgun (WGS) entry which is preliminary data.</text>
</comment>